<name>A0A6B1FX17_9CHLR</name>
<evidence type="ECO:0000256" key="3">
    <source>
        <dbReference type="ARBA" id="ARBA00022475"/>
    </source>
</evidence>
<dbReference type="SUPFAM" id="SSF161098">
    <property type="entry name" value="MetI-like"/>
    <property type="match status" value="1"/>
</dbReference>
<evidence type="ECO:0000256" key="1">
    <source>
        <dbReference type="ARBA" id="ARBA00004651"/>
    </source>
</evidence>
<keyword evidence="3" id="KW-1003">Cell membrane</keyword>
<reference evidence="9" key="1">
    <citation type="submission" date="2019-09" db="EMBL/GenBank/DDBJ databases">
        <title>Characterisation of the sponge microbiome using genome-centric metagenomics.</title>
        <authorList>
            <person name="Engelberts J.P."/>
            <person name="Robbins S.J."/>
            <person name="De Goeij J.M."/>
            <person name="Aranda M."/>
            <person name="Bell S.C."/>
            <person name="Webster N.S."/>
        </authorList>
    </citation>
    <scope>NUCLEOTIDE SEQUENCE</scope>
    <source>
        <strain evidence="9">SB0675_bin_29</strain>
    </source>
</reference>
<proteinExistence type="inferred from homology"/>
<dbReference type="InterPro" id="IPR035906">
    <property type="entry name" value="MetI-like_sf"/>
</dbReference>
<feature type="transmembrane region" description="Helical" evidence="7">
    <location>
        <begin position="21"/>
        <end position="47"/>
    </location>
</feature>
<evidence type="ECO:0000256" key="5">
    <source>
        <dbReference type="ARBA" id="ARBA00022989"/>
    </source>
</evidence>
<dbReference type="Pfam" id="PF00528">
    <property type="entry name" value="BPD_transp_1"/>
    <property type="match status" value="1"/>
</dbReference>
<feature type="domain" description="ABC transmembrane type-1" evidence="8">
    <location>
        <begin position="77"/>
        <end position="288"/>
    </location>
</feature>
<keyword evidence="5 7" id="KW-1133">Transmembrane helix</keyword>
<dbReference type="PROSITE" id="PS50928">
    <property type="entry name" value="ABC_TM1"/>
    <property type="match status" value="1"/>
</dbReference>
<comment type="similarity">
    <text evidence="7">Belongs to the binding-protein-dependent transport system permease family.</text>
</comment>
<dbReference type="InterPro" id="IPR051393">
    <property type="entry name" value="ABC_transporter_permease"/>
</dbReference>
<dbReference type="GO" id="GO:0005886">
    <property type="term" value="C:plasma membrane"/>
    <property type="evidence" value="ECO:0007669"/>
    <property type="project" value="UniProtKB-SubCell"/>
</dbReference>
<feature type="transmembrane region" description="Helical" evidence="7">
    <location>
        <begin position="210"/>
        <end position="229"/>
    </location>
</feature>
<protein>
    <submittedName>
        <fullName evidence="9">Sugar ABC transporter permease</fullName>
    </submittedName>
</protein>
<evidence type="ECO:0000259" key="8">
    <source>
        <dbReference type="PROSITE" id="PS50928"/>
    </source>
</evidence>
<feature type="transmembrane region" description="Helical" evidence="7">
    <location>
        <begin position="81"/>
        <end position="102"/>
    </location>
</feature>
<feature type="transmembrane region" description="Helical" evidence="7">
    <location>
        <begin position="236"/>
        <end position="256"/>
    </location>
</feature>
<feature type="transmembrane region" description="Helical" evidence="7">
    <location>
        <begin position="171"/>
        <end position="190"/>
    </location>
</feature>
<evidence type="ECO:0000256" key="6">
    <source>
        <dbReference type="ARBA" id="ARBA00023136"/>
    </source>
</evidence>
<evidence type="ECO:0000313" key="9">
    <source>
        <dbReference type="EMBL" id="MYH60611.1"/>
    </source>
</evidence>
<organism evidence="9">
    <name type="scientific">Caldilineaceae bacterium SB0675_bin_29</name>
    <dbReference type="NCBI Taxonomy" id="2605266"/>
    <lineage>
        <taxon>Bacteria</taxon>
        <taxon>Bacillati</taxon>
        <taxon>Chloroflexota</taxon>
        <taxon>Caldilineae</taxon>
        <taxon>Caldilineales</taxon>
        <taxon>Caldilineaceae</taxon>
    </lineage>
</organism>
<dbReference type="PANTHER" id="PTHR30193">
    <property type="entry name" value="ABC TRANSPORTER PERMEASE PROTEIN"/>
    <property type="match status" value="1"/>
</dbReference>
<gene>
    <name evidence="9" type="ORF">F4148_02205</name>
</gene>
<dbReference type="CDD" id="cd06261">
    <property type="entry name" value="TM_PBP2"/>
    <property type="match status" value="1"/>
</dbReference>
<comment type="caution">
    <text evidence="9">The sequence shown here is derived from an EMBL/GenBank/DDBJ whole genome shotgun (WGS) entry which is preliminary data.</text>
</comment>
<keyword evidence="4 7" id="KW-0812">Transmembrane</keyword>
<dbReference type="InterPro" id="IPR000515">
    <property type="entry name" value="MetI-like"/>
</dbReference>
<feature type="transmembrane region" description="Helical" evidence="7">
    <location>
        <begin position="114"/>
        <end position="135"/>
    </location>
</feature>
<dbReference type="PANTHER" id="PTHR30193:SF1">
    <property type="entry name" value="ABC TRANSPORTER PERMEASE PROTEIN YESP-RELATED"/>
    <property type="match status" value="1"/>
</dbReference>
<dbReference type="GO" id="GO:0055085">
    <property type="term" value="P:transmembrane transport"/>
    <property type="evidence" value="ECO:0007669"/>
    <property type="project" value="InterPro"/>
</dbReference>
<keyword evidence="2 7" id="KW-0813">Transport</keyword>
<sequence length="301" mass="34389">MEKVRSMLGTRTQLRRDVLGYMFIAPWLVGFIVFTAGPMVGLVYLAFTRYPVLSPPTFNGLDNLDRMLGDRFFTISLWNTAYFTFLGVPAQVVWALMLALLLNMRVYGVNIFRTLYYLPTIIPGVASVFLWMYIFNPDYGLANYILSFFGIPGQAWLWDPELSKPSLIIMELWRVGTMMVVFLAGLQGVPQSLYDAAAIDGAGRIAQFRHVTVPMITPLIFFNLVVGIISSFQIFTAAYIATQGGPVHTTLFYVLFVYRHAFENLRMGYASLLAWVLFFIILVFTLVQFRMARIWVFYEVD</sequence>
<dbReference type="EMBL" id="VYDA01000085">
    <property type="protein sequence ID" value="MYH60611.1"/>
    <property type="molecule type" value="Genomic_DNA"/>
</dbReference>
<accession>A0A6B1FX17</accession>
<dbReference type="Gene3D" id="1.10.3720.10">
    <property type="entry name" value="MetI-like"/>
    <property type="match status" value="1"/>
</dbReference>
<evidence type="ECO:0000256" key="7">
    <source>
        <dbReference type="RuleBase" id="RU363032"/>
    </source>
</evidence>
<keyword evidence="6 7" id="KW-0472">Membrane</keyword>
<feature type="transmembrane region" description="Helical" evidence="7">
    <location>
        <begin position="268"/>
        <end position="287"/>
    </location>
</feature>
<evidence type="ECO:0000256" key="4">
    <source>
        <dbReference type="ARBA" id="ARBA00022692"/>
    </source>
</evidence>
<comment type="subcellular location">
    <subcellularLocation>
        <location evidence="1 7">Cell membrane</location>
        <topology evidence="1 7">Multi-pass membrane protein</topology>
    </subcellularLocation>
</comment>
<dbReference type="AlphaFoldDB" id="A0A6B1FX17"/>
<evidence type="ECO:0000256" key="2">
    <source>
        <dbReference type="ARBA" id="ARBA00022448"/>
    </source>
</evidence>